<gene>
    <name evidence="2" type="ORF">HNR46_001198</name>
</gene>
<evidence type="ECO:0000256" key="1">
    <source>
        <dbReference type="SAM" id="MobiDB-lite"/>
    </source>
</evidence>
<organism evidence="2 3">
    <name type="scientific">Haloferula luteola</name>
    <dbReference type="NCBI Taxonomy" id="595692"/>
    <lineage>
        <taxon>Bacteria</taxon>
        <taxon>Pseudomonadati</taxon>
        <taxon>Verrucomicrobiota</taxon>
        <taxon>Verrucomicrobiia</taxon>
        <taxon>Verrucomicrobiales</taxon>
        <taxon>Verrucomicrobiaceae</taxon>
        <taxon>Haloferula</taxon>
    </lineage>
</organism>
<dbReference type="EMBL" id="JACHFD010000004">
    <property type="protein sequence ID" value="MBB5350964.1"/>
    <property type="molecule type" value="Genomic_DNA"/>
</dbReference>
<name>A0A840V5Q9_9BACT</name>
<evidence type="ECO:0000313" key="2">
    <source>
        <dbReference type="EMBL" id="MBB5350964.1"/>
    </source>
</evidence>
<reference evidence="2 3" key="1">
    <citation type="submission" date="2020-08" db="EMBL/GenBank/DDBJ databases">
        <title>Genomic Encyclopedia of Type Strains, Phase IV (KMG-IV): sequencing the most valuable type-strain genomes for metagenomic binning, comparative biology and taxonomic classification.</title>
        <authorList>
            <person name="Goeker M."/>
        </authorList>
    </citation>
    <scope>NUCLEOTIDE SEQUENCE [LARGE SCALE GENOMIC DNA]</scope>
    <source>
        <strain evidence="2 3">YC6886</strain>
    </source>
</reference>
<dbReference type="AlphaFoldDB" id="A0A840V5Q9"/>
<evidence type="ECO:0000313" key="3">
    <source>
        <dbReference type="Proteomes" id="UP000557717"/>
    </source>
</evidence>
<feature type="compositionally biased region" description="Gly residues" evidence="1">
    <location>
        <begin position="45"/>
        <end position="57"/>
    </location>
</feature>
<proteinExistence type="predicted"/>
<sequence length="85" mass="8951">MRKMRLLGKYDDRQKFRGSTGYGDDGGEWCGEGGDEKPRRSGRAAGVGLGRGAGRGSGRADPASGEGRDQGMTLMVSVATMVEPE</sequence>
<keyword evidence="3" id="KW-1185">Reference proteome</keyword>
<feature type="compositionally biased region" description="Gly residues" evidence="1">
    <location>
        <begin position="20"/>
        <end position="32"/>
    </location>
</feature>
<protein>
    <submittedName>
        <fullName evidence="2">Uncharacterized protein</fullName>
    </submittedName>
</protein>
<accession>A0A840V5Q9</accession>
<feature type="region of interest" description="Disordered" evidence="1">
    <location>
        <begin position="14"/>
        <end position="72"/>
    </location>
</feature>
<comment type="caution">
    <text evidence="2">The sequence shown here is derived from an EMBL/GenBank/DDBJ whole genome shotgun (WGS) entry which is preliminary data.</text>
</comment>
<dbReference type="Proteomes" id="UP000557717">
    <property type="component" value="Unassembled WGS sequence"/>
</dbReference>